<dbReference type="PROSITE" id="PS51257">
    <property type="entry name" value="PROKAR_LIPOPROTEIN"/>
    <property type="match status" value="1"/>
</dbReference>
<keyword evidence="2" id="KW-1185">Reference proteome</keyword>
<accession>A0ABX0IS48</accession>
<organism evidence="1 2">
    <name type="scientific">Flavobacterium jejuense</name>
    <dbReference type="NCBI Taxonomy" id="1544455"/>
    <lineage>
        <taxon>Bacteria</taxon>
        <taxon>Pseudomonadati</taxon>
        <taxon>Bacteroidota</taxon>
        <taxon>Flavobacteriia</taxon>
        <taxon>Flavobacteriales</taxon>
        <taxon>Flavobacteriaceae</taxon>
        <taxon>Flavobacterium</taxon>
    </lineage>
</organism>
<gene>
    <name evidence="1" type="ORF">FIA58_011950</name>
</gene>
<dbReference type="Proteomes" id="UP000817854">
    <property type="component" value="Unassembled WGS sequence"/>
</dbReference>
<comment type="caution">
    <text evidence="1">The sequence shown here is derived from an EMBL/GenBank/DDBJ whole genome shotgun (WGS) entry which is preliminary data.</text>
</comment>
<reference evidence="1" key="1">
    <citation type="submission" date="2019-05" db="EMBL/GenBank/DDBJ databases">
        <authorList>
            <person name="Lianzixin W."/>
        </authorList>
    </citation>
    <scope>NUCLEOTIDE SEQUENCE</scope>
    <source>
        <strain evidence="1">EC11</strain>
    </source>
</reference>
<dbReference type="RefSeq" id="WP_140962718.1">
    <property type="nucleotide sequence ID" value="NZ_VEVQ02000007.1"/>
</dbReference>
<reference evidence="1" key="2">
    <citation type="submission" date="2020-02" db="EMBL/GenBank/DDBJ databases">
        <title>Flavobacterium profundi sp. nov., isolated from a deep-sea seamount.</title>
        <authorList>
            <person name="Zhang D.-C."/>
        </authorList>
    </citation>
    <scope>NUCLEOTIDE SEQUENCE</scope>
    <source>
        <strain evidence="1">EC11</strain>
    </source>
</reference>
<protein>
    <submittedName>
        <fullName evidence="1">Heat-shock protein Hsp90</fullName>
    </submittedName>
</protein>
<evidence type="ECO:0000313" key="1">
    <source>
        <dbReference type="EMBL" id="NHN26391.1"/>
    </source>
</evidence>
<name>A0ABX0IS48_9FLAO</name>
<dbReference type="EMBL" id="VEVQ02000007">
    <property type="protein sequence ID" value="NHN26391.1"/>
    <property type="molecule type" value="Genomic_DNA"/>
</dbReference>
<proteinExistence type="predicted"/>
<sequence length="269" mass="30737">MKKIAFISLLSLFISCKEEAKKEEIKTEKTQVLETEVKDIPEFTKGIEVTHKKEAFLANEIISYNLVVKFGGQDYLDAKFTQTVNGTLIKMERANGETVVYDGKEVYTNKTDANLPKDRFDIFTWPYFATIPYKLNDEGTVWSDFQNKTFYGENLATGKLSFEANIGDAPDDWYVIYKDPKNYLVGAAYIVSFGKGKKAAEKEPHAVKYTNFSEVNEIPFAKNWTYHMWTTEKGFGDQIGEATLTNITFSKQNDSLFKKFEKATLVTLK</sequence>
<evidence type="ECO:0000313" key="2">
    <source>
        <dbReference type="Proteomes" id="UP000817854"/>
    </source>
</evidence>